<keyword evidence="3" id="KW-1185">Reference proteome</keyword>
<accession>A0AA39ZPW1</accession>
<evidence type="ECO:0000313" key="2">
    <source>
        <dbReference type="EMBL" id="KAK0701426.1"/>
    </source>
</evidence>
<evidence type="ECO:0000256" key="1">
    <source>
        <dbReference type="SAM" id="MobiDB-lite"/>
    </source>
</evidence>
<sequence length="585" mass="66724">MYANKVEAEPPPPPRHYNPPPPARRSTNPYEADDTKSNHVRFPTEFDYYPGEAPPTFMYREPRPAPPPPPTYYRPGPAHTSYTRPSSRKTHHTRYTSPAQYYRREYSPVYSPAYSPASPVLAPSYPTRSSVEYVRRVAQHHQPEETRKAEVIITPRRDDISSDEEASWDYKRPRRKRTQDERDYDKFDDEDLDLMWGADPSMETGAARHPASVGPYSFVPPNTSRDPSGDGSKLSDDDSLDTGDLSSAADISERITGTAFQVLESGYVGDGMIGGQHGAQLVAVPGERVQHQPVFRWIHFTQKSMDFDDFANQATRVTGLSKTERQAVTDLIARVKRQGIKQIPTSKGSYVRHMEPKFLQLPLPYDPSLKEQSFANRAITWVCLPYFSLEKYSGLLAAENPTTFPIQTLLQAQFSRATKDRDMQQAVRQLKGAPAELCFHISQLWCIVLDNCRSFLCPQSLLLTCSRMTLDALCGDVIHKTTKTAQEMSTLKPSPRVFIRYLNKIMWALPIEECESWFAFMAHFLEFSPRTLSFFHYKRPVNPDDWPRILKLATHSRAGILLEMQIGYVHLDICLDITHITGWKL</sequence>
<organism evidence="2 3">
    <name type="scientific">Apiosordaria backusii</name>
    <dbReference type="NCBI Taxonomy" id="314023"/>
    <lineage>
        <taxon>Eukaryota</taxon>
        <taxon>Fungi</taxon>
        <taxon>Dikarya</taxon>
        <taxon>Ascomycota</taxon>
        <taxon>Pezizomycotina</taxon>
        <taxon>Sordariomycetes</taxon>
        <taxon>Sordariomycetidae</taxon>
        <taxon>Sordariales</taxon>
        <taxon>Lasiosphaeriaceae</taxon>
        <taxon>Apiosordaria</taxon>
    </lineage>
</organism>
<name>A0AA39ZPW1_9PEZI</name>
<dbReference type="EMBL" id="JAUKTV010000028">
    <property type="protein sequence ID" value="KAK0701426.1"/>
    <property type="molecule type" value="Genomic_DNA"/>
</dbReference>
<feature type="region of interest" description="Disordered" evidence="1">
    <location>
        <begin position="198"/>
        <end position="248"/>
    </location>
</feature>
<feature type="region of interest" description="Disordered" evidence="1">
    <location>
        <begin position="136"/>
        <end position="183"/>
    </location>
</feature>
<dbReference type="AlphaFoldDB" id="A0AA39ZPW1"/>
<comment type="caution">
    <text evidence="2">The sequence shown here is derived from an EMBL/GenBank/DDBJ whole genome shotgun (WGS) entry which is preliminary data.</text>
</comment>
<feature type="compositionally biased region" description="Pro residues" evidence="1">
    <location>
        <begin position="9"/>
        <end position="23"/>
    </location>
</feature>
<reference evidence="2" key="1">
    <citation type="submission" date="2023-06" db="EMBL/GenBank/DDBJ databases">
        <title>Genome-scale phylogeny and comparative genomics of the fungal order Sordariales.</title>
        <authorList>
            <consortium name="Lawrence Berkeley National Laboratory"/>
            <person name="Hensen N."/>
            <person name="Bonometti L."/>
            <person name="Westerberg I."/>
            <person name="Brannstrom I.O."/>
            <person name="Guillou S."/>
            <person name="Cros-Aarteil S."/>
            <person name="Calhoun S."/>
            <person name="Haridas S."/>
            <person name="Kuo A."/>
            <person name="Mondo S."/>
            <person name="Pangilinan J."/>
            <person name="Riley R."/>
            <person name="Labutti K."/>
            <person name="Andreopoulos B."/>
            <person name="Lipzen A."/>
            <person name="Chen C."/>
            <person name="Yanf M."/>
            <person name="Daum C."/>
            <person name="Ng V."/>
            <person name="Clum A."/>
            <person name="Steindorff A."/>
            <person name="Ohm R."/>
            <person name="Martin F."/>
            <person name="Silar P."/>
            <person name="Natvig D."/>
            <person name="Lalanne C."/>
            <person name="Gautier V."/>
            <person name="Ament-Velasquez S.L."/>
            <person name="Kruys A."/>
            <person name="Hutchinson M.I."/>
            <person name="Powell A.J."/>
            <person name="Barry K."/>
            <person name="Miller A.N."/>
            <person name="Grigoriev I.V."/>
            <person name="Debuchy R."/>
            <person name="Gladieux P."/>
            <person name="Thoren M.H."/>
            <person name="Johannesson H."/>
        </authorList>
    </citation>
    <scope>NUCLEOTIDE SEQUENCE</scope>
    <source>
        <strain evidence="2">CBS 540.89</strain>
    </source>
</reference>
<dbReference type="Proteomes" id="UP001172159">
    <property type="component" value="Unassembled WGS sequence"/>
</dbReference>
<evidence type="ECO:0000313" key="3">
    <source>
        <dbReference type="Proteomes" id="UP001172159"/>
    </source>
</evidence>
<feature type="region of interest" description="Disordered" evidence="1">
    <location>
        <begin position="1"/>
        <end position="100"/>
    </location>
</feature>
<gene>
    <name evidence="2" type="ORF">B0T21DRAFT_300402</name>
</gene>
<protein>
    <submittedName>
        <fullName evidence="2">Uncharacterized protein</fullName>
    </submittedName>
</protein>
<proteinExistence type="predicted"/>
<feature type="compositionally biased region" description="Basic and acidic residues" evidence="1">
    <location>
        <begin position="141"/>
        <end position="160"/>
    </location>
</feature>